<keyword evidence="1" id="KW-1185">Reference proteome</keyword>
<sequence length="70" mass="7717">MDFDRSNPVRISPEALSGTRFSKPFAGECSSNKTCDTACIQCSSNCKYGFCTFNELEGNETCYCSPFLCC</sequence>
<reference evidence="2" key="1">
    <citation type="submission" date="2022-11" db="UniProtKB">
        <authorList>
            <consortium name="WormBaseParasite"/>
        </authorList>
    </citation>
    <scope>IDENTIFICATION</scope>
</reference>
<organism evidence="1 2">
    <name type="scientific">Acrobeloides nanus</name>
    <dbReference type="NCBI Taxonomy" id="290746"/>
    <lineage>
        <taxon>Eukaryota</taxon>
        <taxon>Metazoa</taxon>
        <taxon>Ecdysozoa</taxon>
        <taxon>Nematoda</taxon>
        <taxon>Chromadorea</taxon>
        <taxon>Rhabditida</taxon>
        <taxon>Tylenchina</taxon>
        <taxon>Cephalobomorpha</taxon>
        <taxon>Cephaloboidea</taxon>
        <taxon>Cephalobidae</taxon>
        <taxon>Acrobeloides</taxon>
    </lineage>
</organism>
<evidence type="ECO:0000313" key="2">
    <source>
        <dbReference type="WBParaSite" id="ACRNAN_scaffold9102.g12454.t1"/>
    </source>
</evidence>
<accession>A0A914ELP8</accession>
<evidence type="ECO:0000313" key="1">
    <source>
        <dbReference type="Proteomes" id="UP000887540"/>
    </source>
</evidence>
<name>A0A914ELP8_9BILA</name>
<proteinExistence type="predicted"/>
<dbReference type="WBParaSite" id="ACRNAN_scaffold9102.g12454.t1">
    <property type="protein sequence ID" value="ACRNAN_scaffold9102.g12454.t1"/>
    <property type="gene ID" value="ACRNAN_scaffold9102.g12454"/>
</dbReference>
<dbReference type="Proteomes" id="UP000887540">
    <property type="component" value="Unplaced"/>
</dbReference>
<dbReference type="AlphaFoldDB" id="A0A914ELP8"/>
<protein>
    <submittedName>
        <fullName evidence="2">Defensin-like protein</fullName>
    </submittedName>
</protein>